<dbReference type="Proteomes" id="UP001066276">
    <property type="component" value="Chromosome 12"/>
</dbReference>
<comment type="caution">
    <text evidence="1">The sequence shown here is derived from an EMBL/GenBank/DDBJ whole genome shotgun (WGS) entry which is preliminary data.</text>
</comment>
<organism evidence="1 2">
    <name type="scientific">Pleurodeles waltl</name>
    <name type="common">Iberian ribbed newt</name>
    <dbReference type="NCBI Taxonomy" id="8319"/>
    <lineage>
        <taxon>Eukaryota</taxon>
        <taxon>Metazoa</taxon>
        <taxon>Chordata</taxon>
        <taxon>Craniata</taxon>
        <taxon>Vertebrata</taxon>
        <taxon>Euteleostomi</taxon>
        <taxon>Amphibia</taxon>
        <taxon>Batrachia</taxon>
        <taxon>Caudata</taxon>
        <taxon>Salamandroidea</taxon>
        <taxon>Salamandridae</taxon>
        <taxon>Pleurodelinae</taxon>
        <taxon>Pleurodeles</taxon>
    </lineage>
</organism>
<accession>A0AAV7KS54</accession>
<protein>
    <submittedName>
        <fullName evidence="1">Uncharacterized protein</fullName>
    </submittedName>
</protein>
<reference evidence="1" key="1">
    <citation type="journal article" date="2022" name="bioRxiv">
        <title>Sequencing and chromosome-scale assembly of the giantPleurodeles waltlgenome.</title>
        <authorList>
            <person name="Brown T."/>
            <person name="Elewa A."/>
            <person name="Iarovenko S."/>
            <person name="Subramanian E."/>
            <person name="Araus A.J."/>
            <person name="Petzold A."/>
            <person name="Susuki M."/>
            <person name="Suzuki K.-i.T."/>
            <person name="Hayashi T."/>
            <person name="Toyoda A."/>
            <person name="Oliveira C."/>
            <person name="Osipova E."/>
            <person name="Leigh N.D."/>
            <person name="Simon A."/>
            <person name="Yun M.H."/>
        </authorList>
    </citation>
    <scope>NUCLEOTIDE SEQUENCE</scope>
    <source>
        <strain evidence="1">20211129_DDA</strain>
        <tissue evidence="1">Liver</tissue>
    </source>
</reference>
<evidence type="ECO:0000313" key="2">
    <source>
        <dbReference type="Proteomes" id="UP001066276"/>
    </source>
</evidence>
<name>A0AAV7KS54_PLEWA</name>
<dbReference type="EMBL" id="JANPWB010000016">
    <property type="protein sequence ID" value="KAJ1082266.1"/>
    <property type="molecule type" value="Genomic_DNA"/>
</dbReference>
<evidence type="ECO:0000313" key="1">
    <source>
        <dbReference type="EMBL" id="KAJ1082266.1"/>
    </source>
</evidence>
<proteinExistence type="predicted"/>
<keyword evidence="2" id="KW-1185">Reference proteome</keyword>
<sequence length="111" mass="11824">MVTLRKCEQLAICADLGMVGGGALPLLPARDCGIRSTCGRIISINRWRSLASAALALTGSSGGRMTRSLGVYMDTSRRRGYLKGLNLVSPRTPASELAVFLKRVTSGRVTL</sequence>
<dbReference type="AlphaFoldDB" id="A0AAV7KS54"/>
<gene>
    <name evidence="1" type="ORF">NDU88_002434</name>
</gene>